<dbReference type="Pfam" id="PF12706">
    <property type="entry name" value="Lactamase_B_2"/>
    <property type="match status" value="1"/>
</dbReference>
<dbReference type="Gene3D" id="3.60.15.10">
    <property type="entry name" value="Ribonuclease Z/Hydroxyacylglutathione hydrolase-like"/>
    <property type="match status" value="1"/>
</dbReference>
<dbReference type="PANTHER" id="PTHR47619">
    <property type="entry name" value="METALLO-HYDROLASE YYCJ-RELATED"/>
    <property type="match status" value="1"/>
</dbReference>
<evidence type="ECO:0000259" key="1">
    <source>
        <dbReference type="SMART" id="SM00849"/>
    </source>
</evidence>
<evidence type="ECO:0000313" key="3">
    <source>
        <dbReference type="Proteomes" id="UP000008305"/>
    </source>
</evidence>
<dbReference type="Proteomes" id="UP000008305">
    <property type="component" value="Chromosome"/>
</dbReference>
<sequence>MEGFFPLASGSKGNCAYLGTKSCKILIDLGISKQHVKQELVSMGVHPEEIQAILISHEHSDHISGIKSFVKAYRTPIICNLETARALFQLIDAPLTFNIFSTGSAFHFHDLKIHTFNLPHDAVDPVGFIFYYRDEKFGFCTDLGWGTSLIAHQLYDCDYLLIESNHDPELVHASQRPEIYKRRVLSKVGHISNQECGQLLRKILTPKIKKLYLAHLSDTCNDPILALDTISEMISPISSIRAVVAASHTISDPVYFSPLVEV</sequence>
<dbReference type="GO" id="GO:0016787">
    <property type="term" value="F:hydrolase activity"/>
    <property type="evidence" value="ECO:0007669"/>
    <property type="project" value="UniProtKB-KW"/>
</dbReference>
<reference evidence="2 3" key="1">
    <citation type="journal article" date="2011" name="J. Bacteriol.">
        <title>Genome sequence of the obligate intracellular animal pathogen Chlamydia pecorum E58.</title>
        <authorList>
            <person name="Mojica S."/>
            <person name="Huot Creasy H."/>
            <person name="Daugherty S."/>
            <person name="Read T.D."/>
            <person name="Kim T."/>
            <person name="Kaltenboeck B."/>
            <person name="Bavoil P."/>
            <person name="Myers G.S."/>
        </authorList>
    </citation>
    <scope>NUCLEOTIDE SEQUENCE [LARGE SCALE GENOMIC DNA]</scope>
    <source>
        <strain evidence="2 3">E58</strain>
    </source>
</reference>
<keyword evidence="3" id="KW-1185">Reference proteome</keyword>
<accession>A0AA34RCG2</accession>
<dbReference type="EMBL" id="CP002608">
    <property type="protein sequence ID" value="AEB41180.1"/>
    <property type="molecule type" value="Genomic_DNA"/>
</dbReference>
<dbReference type="SMART" id="SM00849">
    <property type="entry name" value="Lactamase_B"/>
    <property type="match status" value="1"/>
</dbReference>
<dbReference type="GeneID" id="99718216"/>
<dbReference type="InterPro" id="IPR036866">
    <property type="entry name" value="RibonucZ/Hydroxyglut_hydro"/>
</dbReference>
<dbReference type="AlphaFoldDB" id="A0AA34RCG2"/>
<dbReference type="InterPro" id="IPR052533">
    <property type="entry name" value="WalJ/YycJ-like"/>
</dbReference>
<dbReference type="RefSeq" id="WP_013712258.1">
    <property type="nucleotide sequence ID" value="NC_015408.1"/>
</dbReference>
<dbReference type="PANTHER" id="PTHR47619:SF1">
    <property type="entry name" value="EXODEOXYRIBONUCLEASE WALJ"/>
    <property type="match status" value="1"/>
</dbReference>
<proteinExistence type="predicted"/>
<organism evidence="2 3">
    <name type="scientific">Chlamydia pecorum (strain ATCC VR-628 / DSM 29919 / E58)</name>
    <name type="common">Chlamydophila pecorum</name>
    <dbReference type="NCBI Taxonomy" id="331635"/>
    <lineage>
        <taxon>Bacteria</taxon>
        <taxon>Pseudomonadati</taxon>
        <taxon>Chlamydiota</taxon>
        <taxon>Chlamydiia</taxon>
        <taxon>Chlamydiales</taxon>
        <taxon>Chlamydiaceae</taxon>
        <taxon>Chlamydia/Chlamydophila group</taxon>
        <taxon>Chlamydia</taxon>
    </lineage>
</organism>
<protein>
    <submittedName>
        <fullName evidence="2">Metal dependent hydrolase</fullName>
    </submittedName>
</protein>
<dbReference type="KEGG" id="cpm:G5S_0162"/>
<dbReference type="InterPro" id="IPR001279">
    <property type="entry name" value="Metallo-B-lactamas"/>
</dbReference>
<feature type="domain" description="Metallo-beta-lactamase" evidence="1">
    <location>
        <begin position="12"/>
        <end position="190"/>
    </location>
</feature>
<keyword evidence="2" id="KW-0378">Hydrolase</keyword>
<evidence type="ECO:0000313" key="2">
    <source>
        <dbReference type="EMBL" id="AEB41180.1"/>
    </source>
</evidence>
<name>A0AA34RCG2_CHLPE</name>
<gene>
    <name evidence="2" type="ordered locus">G5S_0162</name>
</gene>
<dbReference type="SUPFAM" id="SSF56281">
    <property type="entry name" value="Metallo-hydrolase/oxidoreductase"/>
    <property type="match status" value="1"/>
</dbReference>